<reference evidence="3" key="1">
    <citation type="submission" date="2024-07" db="EMBL/GenBank/DDBJ databases">
        <title>Two chromosome-level genome assemblies of Korean endemic species Abeliophyllum distichum and Forsythia ovata (Oleaceae).</title>
        <authorList>
            <person name="Jang H."/>
        </authorList>
    </citation>
    <scope>NUCLEOTIDE SEQUENCE [LARGE SCALE GENOMIC DNA]</scope>
</reference>
<dbReference type="Proteomes" id="UP001604277">
    <property type="component" value="Unassembled WGS sequence"/>
</dbReference>
<accession>A0ABD1UV86</accession>
<gene>
    <name evidence="2" type="ORF">Fot_21573</name>
</gene>
<evidence type="ECO:0000256" key="1">
    <source>
        <dbReference type="SAM" id="MobiDB-lite"/>
    </source>
</evidence>
<organism evidence="2 3">
    <name type="scientific">Forsythia ovata</name>
    <dbReference type="NCBI Taxonomy" id="205694"/>
    <lineage>
        <taxon>Eukaryota</taxon>
        <taxon>Viridiplantae</taxon>
        <taxon>Streptophyta</taxon>
        <taxon>Embryophyta</taxon>
        <taxon>Tracheophyta</taxon>
        <taxon>Spermatophyta</taxon>
        <taxon>Magnoliopsida</taxon>
        <taxon>eudicotyledons</taxon>
        <taxon>Gunneridae</taxon>
        <taxon>Pentapetalae</taxon>
        <taxon>asterids</taxon>
        <taxon>lamiids</taxon>
        <taxon>Lamiales</taxon>
        <taxon>Oleaceae</taxon>
        <taxon>Forsythieae</taxon>
        <taxon>Forsythia</taxon>
    </lineage>
</organism>
<dbReference type="AlphaFoldDB" id="A0ABD1UV86"/>
<feature type="region of interest" description="Disordered" evidence="1">
    <location>
        <begin position="1"/>
        <end position="20"/>
    </location>
</feature>
<sequence length="107" mass="11956">MGKKHHGPSTALKLGSAKEPTKLVRSSIPVSDDIGNLVSDSLVPLLQSVSKIFWEGLCQDSLVLLRIVRGKLLVLHLSRLILQKQHRLVVRKPLVNQIWNQNVPQIN</sequence>
<protein>
    <submittedName>
        <fullName evidence="2">Uncharacterized protein</fullName>
    </submittedName>
</protein>
<proteinExistence type="predicted"/>
<comment type="caution">
    <text evidence="2">The sequence shown here is derived from an EMBL/GenBank/DDBJ whole genome shotgun (WGS) entry which is preliminary data.</text>
</comment>
<evidence type="ECO:0000313" key="3">
    <source>
        <dbReference type="Proteomes" id="UP001604277"/>
    </source>
</evidence>
<dbReference type="EMBL" id="JBFOLJ010000006">
    <property type="protein sequence ID" value="KAL2528972.1"/>
    <property type="molecule type" value="Genomic_DNA"/>
</dbReference>
<name>A0ABD1UV86_9LAMI</name>
<evidence type="ECO:0000313" key="2">
    <source>
        <dbReference type="EMBL" id="KAL2528972.1"/>
    </source>
</evidence>
<keyword evidence="3" id="KW-1185">Reference proteome</keyword>